<dbReference type="InterPro" id="IPR013320">
    <property type="entry name" value="ConA-like_dom_sf"/>
</dbReference>
<organism evidence="5 6">
    <name type="scientific">Variovorax soli</name>
    <dbReference type="NCBI Taxonomy" id="376815"/>
    <lineage>
        <taxon>Bacteria</taxon>
        <taxon>Pseudomonadati</taxon>
        <taxon>Pseudomonadota</taxon>
        <taxon>Betaproteobacteria</taxon>
        <taxon>Burkholderiales</taxon>
        <taxon>Comamonadaceae</taxon>
        <taxon>Variovorax</taxon>
    </lineage>
</organism>
<dbReference type="SMART" id="SM00560">
    <property type="entry name" value="LamGL"/>
    <property type="match status" value="1"/>
</dbReference>
<dbReference type="InterPro" id="IPR006311">
    <property type="entry name" value="TAT_signal"/>
</dbReference>
<evidence type="ECO:0000313" key="6">
    <source>
        <dbReference type="Proteomes" id="UP001184230"/>
    </source>
</evidence>
<dbReference type="Proteomes" id="UP001184230">
    <property type="component" value="Unassembled WGS sequence"/>
</dbReference>
<reference evidence="5 6" key="1">
    <citation type="submission" date="2023-07" db="EMBL/GenBank/DDBJ databases">
        <title>Sorghum-associated microbial communities from plants grown in Nebraska, USA.</title>
        <authorList>
            <person name="Schachtman D."/>
        </authorList>
    </citation>
    <scope>NUCLEOTIDE SEQUENCE [LARGE SCALE GENOMIC DNA]</scope>
    <source>
        <strain evidence="5 6">DS1781</strain>
    </source>
</reference>
<proteinExistence type="predicted"/>
<keyword evidence="1" id="KW-0732">Signal</keyword>
<dbReference type="PROSITE" id="PS51318">
    <property type="entry name" value="TAT"/>
    <property type="match status" value="1"/>
</dbReference>
<dbReference type="Pfam" id="PF13385">
    <property type="entry name" value="Laminin_G_3"/>
    <property type="match status" value="1"/>
</dbReference>
<dbReference type="EMBL" id="JAVDRF010000006">
    <property type="protein sequence ID" value="MDR6537409.1"/>
    <property type="molecule type" value="Genomic_DNA"/>
</dbReference>
<evidence type="ECO:0000256" key="2">
    <source>
        <dbReference type="ARBA" id="ARBA00023157"/>
    </source>
</evidence>
<protein>
    <recommendedName>
        <fullName evidence="4">LamG-like jellyroll fold domain-containing protein</fullName>
    </recommendedName>
</protein>
<dbReference type="SUPFAM" id="SSF48230">
    <property type="entry name" value="Chondroitin AC/alginate lyase"/>
    <property type="match status" value="1"/>
</dbReference>
<name>A0ABU1NG52_9BURK</name>
<evidence type="ECO:0000256" key="3">
    <source>
        <dbReference type="ARBA" id="ARBA00023239"/>
    </source>
</evidence>
<dbReference type="RefSeq" id="WP_309903303.1">
    <property type="nucleotide sequence ID" value="NZ_JAVDRF010000006.1"/>
</dbReference>
<dbReference type="Pfam" id="PF05426">
    <property type="entry name" value="Alginate_lyase"/>
    <property type="match status" value="1"/>
</dbReference>
<dbReference type="InterPro" id="IPR006558">
    <property type="entry name" value="LamG-like"/>
</dbReference>
<keyword evidence="2" id="KW-1015">Disulfide bond</keyword>
<feature type="domain" description="LamG-like jellyroll fold" evidence="4">
    <location>
        <begin position="602"/>
        <end position="738"/>
    </location>
</feature>
<evidence type="ECO:0000256" key="1">
    <source>
        <dbReference type="ARBA" id="ARBA00022729"/>
    </source>
</evidence>
<dbReference type="InterPro" id="IPR008397">
    <property type="entry name" value="Alginate_lyase_dom"/>
</dbReference>
<accession>A0ABU1NG52</accession>
<sequence>MPDKQNDDDPRISLDRRLFCAGAASLLALGTTACGDGGGGFGSLNATATGTGTPAAASPAAASGDAVANATTAASEPASASGVQVRKFTHPGLLHTDADFERMRTQVAAGAQPWLDGWNALTASSRAQLGRAPVPLATVVRGGDGENFRTMVEDMERAYQFALRWKVSGDTAYADLAVTYLDAWSSTMTTLTGNADRFLAAGIYGYQWANAAEMMRGYAGWSAAGVARFQKLLLDVFYPLCHSFLRDHNGANITNYWANWDLCNVCGILAIGVFCDRIDLYDEAIAYYKTGRGNGAAAHNVYLLHPGYLGQWQESGRDQGHATLGMALTGLLCEMAWNQGEDLYGYRNNRFLAGAEYVAKSNLQDGNGQYYSPPFSTYVNRQGTFTVVSTGGQPNLRPCWESIYNHYVHRKGLSAPWVAAIAAQIRPERSEWGGDQPSFGTLTFSRDPAAAGTPPSGLTAYATAGQVLMSWWGSAGATSYKVKRGSSASGPFATIASVTDPRTCTDTPGNGTWYYVVTAVSGSGETAVSNVARVALPTELRVQLPLDAAGGITAADASGHGQNGSLQGGAGWGAGRSGGSALALDGSSGHLALPTGVLSELGDFTIALWVYWNAAATNARVFDFGSSDIAYLALLPRDSGGSMRFTVTGTTWYGEQNVVTSALPTGRWVHLAVTLSGTTGTLYVDGVSAGSNNAIALAPYQLGDTTQNWLGRSQYAADPRFNGRMQDLRIYSGALSASDIATLAA</sequence>
<comment type="caution">
    <text evidence="5">The sequence shown here is derived from an EMBL/GenBank/DDBJ whole genome shotgun (WGS) entry which is preliminary data.</text>
</comment>
<dbReference type="PROSITE" id="PS51257">
    <property type="entry name" value="PROKAR_LIPOPROTEIN"/>
    <property type="match status" value="1"/>
</dbReference>
<dbReference type="Gene3D" id="2.60.40.10">
    <property type="entry name" value="Immunoglobulins"/>
    <property type="match status" value="1"/>
</dbReference>
<dbReference type="SUPFAM" id="SSF49899">
    <property type="entry name" value="Concanavalin A-like lectins/glucanases"/>
    <property type="match status" value="1"/>
</dbReference>
<dbReference type="InterPro" id="IPR008929">
    <property type="entry name" value="Chondroitin_lyas"/>
</dbReference>
<evidence type="ECO:0000259" key="4">
    <source>
        <dbReference type="SMART" id="SM00560"/>
    </source>
</evidence>
<keyword evidence="6" id="KW-1185">Reference proteome</keyword>
<dbReference type="Gene3D" id="1.50.10.100">
    <property type="entry name" value="Chondroitin AC/alginate lyase"/>
    <property type="match status" value="1"/>
</dbReference>
<gene>
    <name evidence="5" type="ORF">J2739_003186</name>
</gene>
<dbReference type="InterPro" id="IPR013783">
    <property type="entry name" value="Ig-like_fold"/>
</dbReference>
<keyword evidence="3" id="KW-0456">Lyase</keyword>
<evidence type="ECO:0000313" key="5">
    <source>
        <dbReference type="EMBL" id="MDR6537409.1"/>
    </source>
</evidence>
<dbReference type="Gene3D" id="2.60.120.200">
    <property type="match status" value="1"/>
</dbReference>